<organism evidence="2 3">
    <name type="scientific">Cucurbita argyrosperma subsp. sororia</name>
    <dbReference type="NCBI Taxonomy" id="37648"/>
    <lineage>
        <taxon>Eukaryota</taxon>
        <taxon>Viridiplantae</taxon>
        <taxon>Streptophyta</taxon>
        <taxon>Embryophyta</taxon>
        <taxon>Tracheophyta</taxon>
        <taxon>Spermatophyta</taxon>
        <taxon>Magnoliopsida</taxon>
        <taxon>eudicotyledons</taxon>
        <taxon>Gunneridae</taxon>
        <taxon>Pentapetalae</taxon>
        <taxon>rosids</taxon>
        <taxon>fabids</taxon>
        <taxon>Cucurbitales</taxon>
        <taxon>Cucurbitaceae</taxon>
        <taxon>Cucurbiteae</taxon>
        <taxon>Cucurbita</taxon>
    </lineage>
</organism>
<gene>
    <name evidence="2" type="primary">PCR2</name>
    <name evidence="2" type="ORF">SDJN03_05140</name>
</gene>
<accession>A0AAV6NL17</accession>
<dbReference type="EMBL" id="JAGKQH010000004">
    <property type="protein sequence ID" value="KAG6599907.1"/>
    <property type="molecule type" value="Genomic_DNA"/>
</dbReference>
<proteinExistence type="predicted"/>
<dbReference type="Pfam" id="PF04749">
    <property type="entry name" value="PLAC8"/>
    <property type="match status" value="2"/>
</dbReference>
<dbReference type="PANTHER" id="PTHR15907">
    <property type="entry name" value="DUF614 FAMILY PROTEIN-RELATED"/>
    <property type="match status" value="1"/>
</dbReference>
<keyword evidence="1" id="KW-1133">Transmembrane helix</keyword>
<keyword evidence="1" id="KW-0472">Membrane</keyword>
<protein>
    <submittedName>
        <fullName evidence="2">Protein PLANT CADMIUM RESISTANCE 2</fullName>
    </submittedName>
</protein>
<comment type="caution">
    <text evidence="2">The sequence shown here is derived from an EMBL/GenBank/DDBJ whole genome shotgun (WGS) entry which is preliminary data.</text>
</comment>
<keyword evidence="3" id="KW-1185">Reference proteome</keyword>
<name>A0AAV6NL17_9ROSI</name>
<sequence>MSGGTPMNAPNGTPWSTGLCDCFDDMGSCCCTFWCPCVPFGQAAEIIDEGSTSCLGQASIFTVISCFTPCICLYTCHYRSRLRAKYQLQETPCNDCCVHFWCLGCAMCQEYRELKNRGFDMHIGWQGNIQKQNKGLEIPPMVEGQMKQELHNPELEIKFGWLNYLKENKMSGGIPVNAGNGTPWSTGLCDCFDDMRSCCCTLWCPCVSFGQAAEIIDEGSSSCLGQASIFSLIACFTPCIFLYTCYYRSRLRAKYQLQETPCNDCCVHFWCLSCAMCQEHRELKNRGFDPHIGWQGNMQKQNMGIEIPPMVEGQMKR</sequence>
<reference evidence="2 3" key="1">
    <citation type="journal article" date="2021" name="Hortic Res">
        <title>The domestication of Cucurbita argyrosperma as revealed by the genome of its wild relative.</title>
        <authorList>
            <person name="Barrera-Redondo J."/>
            <person name="Sanchez-de la Vega G."/>
            <person name="Aguirre-Liguori J.A."/>
            <person name="Castellanos-Morales G."/>
            <person name="Gutierrez-Guerrero Y.T."/>
            <person name="Aguirre-Dugua X."/>
            <person name="Aguirre-Planter E."/>
            <person name="Tenaillon M.I."/>
            <person name="Lira-Saade R."/>
            <person name="Eguiarte L.E."/>
        </authorList>
    </citation>
    <scope>NUCLEOTIDE SEQUENCE [LARGE SCALE GENOMIC DNA]</scope>
    <source>
        <strain evidence="2">JBR-2021</strain>
    </source>
</reference>
<evidence type="ECO:0000313" key="3">
    <source>
        <dbReference type="Proteomes" id="UP000685013"/>
    </source>
</evidence>
<keyword evidence="1" id="KW-0812">Transmembrane</keyword>
<evidence type="ECO:0000313" key="2">
    <source>
        <dbReference type="EMBL" id="KAG6599907.1"/>
    </source>
</evidence>
<dbReference type="InterPro" id="IPR006461">
    <property type="entry name" value="PLAC_motif_containing"/>
</dbReference>
<dbReference type="AlphaFoldDB" id="A0AAV6NL17"/>
<dbReference type="Proteomes" id="UP000685013">
    <property type="component" value="Chromosome 4"/>
</dbReference>
<dbReference type="NCBIfam" id="TIGR01571">
    <property type="entry name" value="A_thal_Cys_rich"/>
    <property type="match status" value="2"/>
</dbReference>
<evidence type="ECO:0000256" key="1">
    <source>
        <dbReference type="SAM" id="Phobius"/>
    </source>
</evidence>
<feature type="transmembrane region" description="Helical" evidence="1">
    <location>
        <begin position="227"/>
        <end position="246"/>
    </location>
</feature>
<feature type="non-terminal residue" evidence="2">
    <location>
        <position position="1"/>
    </location>
</feature>